<reference evidence="1 2" key="1">
    <citation type="submission" date="2024-07" db="EMBL/GenBank/DDBJ databases">
        <title>Section-level genome sequencing and comparative genomics of Aspergillus sections Usti and Cavernicolus.</title>
        <authorList>
            <consortium name="Lawrence Berkeley National Laboratory"/>
            <person name="Nybo J.L."/>
            <person name="Vesth T.C."/>
            <person name="Theobald S."/>
            <person name="Frisvad J.C."/>
            <person name="Larsen T.O."/>
            <person name="Kjaerboelling I."/>
            <person name="Rothschild-Mancinelli K."/>
            <person name="Lyhne E.K."/>
            <person name="Kogle M.E."/>
            <person name="Barry K."/>
            <person name="Clum A."/>
            <person name="Na H."/>
            <person name="Ledsgaard L."/>
            <person name="Lin J."/>
            <person name="Lipzen A."/>
            <person name="Kuo A."/>
            <person name="Riley R."/>
            <person name="Mondo S."/>
            <person name="Labutti K."/>
            <person name="Haridas S."/>
            <person name="Pangalinan J."/>
            <person name="Salamov A.A."/>
            <person name="Simmons B.A."/>
            <person name="Magnuson J.K."/>
            <person name="Chen J."/>
            <person name="Drula E."/>
            <person name="Henrissat B."/>
            <person name="Wiebenga A."/>
            <person name="Lubbers R.J."/>
            <person name="Gomes A.C."/>
            <person name="Makela M.R."/>
            <person name="Stajich J."/>
            <person name="Grigoriev I.V."/>
            <person name="Mortensen U.H."/>
            <person name="De Vries R.P."/>
            <person name="Baker S.E."/>
            <person name="Andersen M.R."/>
        </authorList>
    </citation>
    <scope>NUCLEOTIDE SEQUENCE [LARGE SCALE GENOMIC DNA]</scope>
    <source>
        <strain evidence="1 2">CBS 588.65</strain>
    </source>
</reference>
<evidence type="ECO:0000313" key="2">
    <source>
        <dbReference type="Proteomes" id="UP001610334"/>
    </source>
</evidence>
<gene>
    <name evidence="1" type="ORF">BJX63DRAFT_53276</name>
</gene>
<organism evidence="1 2">
    <name type="scientific">Aspergillus granulosus</name>
    <dbReference type="NCBI Taxonomy" id="176169"/>
    <lineage>
        <taxon>Eukaryota</taxon>
        <taxon>Fungi</taxon>
        <taxon>Dikarya</taxon>
        <taxon>Ascomycota</taxon>
        <taxon>Pezizomycotina</taxon>
        <taxon>Eurotiomycetes</taxon>
        <taxon>Eurotiomycetidae</taxon>
        <taxon>Eurotiales</taxon>
        <taxon>Aspergillaceae</taxon>
        <taxon>Aspergillus</taxon>
        <taxon>Aspergillus subgen. Nidulantes</taxon>
    </lineage>
</organism>
<keyword evidence="2" id="KW-1185">Reference proteome</keyword>
<sequence length="141" mass="15594">MRSSAPLVSRLLATTAQTRTPTDHCQKRRSNCLICRPGPLRRPRGHNGFGVIRALSSPMQTLTLYVANQHFSGFNMAVMSGWHGIEIAGGWPPRRTFASCKSTCINFEILDKEIPSPSHSTFPSLPQFGCSGVCLDRVHDR</sequence>
<evidence type="ECO:0000313" key="1">
    <source>
        <dbReference type="EMBL" id="KAL2808038.1"/>
    </source>
</evidence>
<dbReference type="EMBL" id="JBFXLT010000123">
    <property type="protein sequence ID" value="KAL2808038.1"/>
    <property type="molecule type" value="Genomic_DNA"/>
</dbReference>
<comment type="caution">
    <text evidence="1">The sequence shown here is derived from an EMBL/GenBank/DDBJ whole genome shotgun (WGS) entry which is preliminary data.</text>
</comment>
<protein>
    <submittedName>
        <fullName evidence="1">Uncharacterized protein</fullName>
    </submittedName>
</protein>
<proteinExistence type="predicted"/>
<dbReference type="Proteomes" id="UP001610334">
    <property type="component" value="Unassembled WGS sequence"/>
</dbReference>
<name>A0ABR4GXV7_9EURO</name>
<accession>A0ABR4GXV7</accession>